<dbReference type="EMBL" id="CP000874">
    <property type="protein sequence ID" value="ACP22185.1"/>
    <property type="molecule type" value="Genomic_DNA"/>
</dbReference>
<dbReference type="Proteomes" id="UP000001054">
    <property type="component" value="Plasmid pNGR234b"/>
</dbReference>
<name>C3KQ27_SINFN</name>
<dbReference type="OrthoDB" id="7871245at2"/>
<evidence type="ECO:0008006" key="4">
    <source>
        <dbReference type="Google" id="ProtNLM"/>
    </source>
</evidence>
<proteinExistence type="predicted"/>
<accession>C3KQ27</accession>
<organism evidence="2 3">
    <name type="scientific">Sinorhizobium fredii (strain NBRC 101917 / NGR234)</name>
    <dbReference type="NCBI Taxonomy" id="394"/>
    <lineage>
        <taxon>Bacteria</taxon>
        <taxon>Pseudomonadati</taxon>
        <taxon>Pseudomonadota</taxon>
        <taxon>Alphaproteobacteria</taxon>
        <taxon>Hyphomicrobiales</taxon>
        <taxon>Rhizobiaceae</taxon>
        <taxon>Sinorhizobium/Ensifer group</taxon>
        <taxon>Sinorhizobium</taxon>
    </lineage>
</organism>
<protein>
    <recommendedName>
        <fullName evidence="4">Transmembrane protein</fullName>
    </recommendedName>
</protein>
<sequence>MTFKPFSVSVISLAVMSIGLVVASDAHQASSGWSYPPACCKGNDVGGDCHAIPGSGVSKGRRGFSVVLNPGDHHLATKPHSFFIPYRGHGSLLLLPVVAGGGTLSRSSFGLTLPPL</sequence>
<keyword evidence="2" id="KW-0614">Plasmid</keyword>
<reference evidence="3" key="1">
    <citation type="journal article" date="2004" name="J. Bacteriol.">
        <title>An evolutionary hot spot: the pNGR234b replicon of Rhizobium sp. strain NGR234.</title>
        <authorList>
            <person name="Streit W.R."/>
            <person name="Schmitz R.A."/>
            <person name="Perret X."/>
            <person name="Staehelin C."/>
            <person name="Deakin W.J."/>
            <person name="Raasch C."/>
            <person name="Liesegang H."/>
            <person name="Broughton W.J."/>
        </authorList>
    </citation>
    <scope>NUCLEOTIDE SEQUENCE [LARGE SCALE GENOMIC DNA]</scope>
    <source>
        <strain evidence="3">NBRC 101917 / NGR234</strain>
    </source>
</reference>
<geneLocation type="plasmid" evidence="3">
    <name>sym pNGR234b</name>
</geneLocation>
<evidence type="ECO:0000313" key="3">
    <source>
        <dbReference type="Proteomes" id="UP000001054"/>
    </source>
</evidence>
<dbReference type="RefSeq" id="WP_015886848.1">
    <property type="nucleotide sequence ID" value="NC_012586.1"/>
</dbReference>
<feature type="signal peptide" evidence="1">
    <location>
        <begin position="1"/>
        <end position="23"/>
    </location>
</feature>
<feature type="chain" id="PRO_5002928920" description="Transmembrane protein" evidence="1">
    <location>
        <begin position="24"/>
        <end position="116"/>
    </location>
</feature>
<keyword evidence="3" id="KW-1185">Reference proteome</keyword>
<evidence type="ECO:0000313" key="2">
    <source>
        <dbReference type="EMBL" id="ACP22185.1"/>
    </source>
</evidence>
<evidence type="ECO:0000256" key="1">
    <source>
        <dbReference type="SAM" id="SignalP"/>
    </source>
</evidence>
<keyword evidence="1" id="KW-0732">Signal</keyword>
<gene>
    <name evidence="2" type="ordered locus">NGR_b07270</name>
</gene>
<dbReference type="AlphaFoldDB" id="C3KQ27"/>
<dbReference type="KEGG" id="rhi:NGR_b07270"/>
<reference evidence="2 3" key="2">
    <citation type="journal article" date="2009" name="Appl. Environ. Microbiol.">
        <title>Rhizobium sp. strain NGR234 possesses a remarkable number of secretion systems.</title>
        <authorList>
            <person name="Schmeisser C."/>
            <person name="Liesegang H."/>
            <person name="Krysciak D."/>
            <person name="Bakkou N."/>
            <person name="Le Quere A."/>
            <person name="Wollherr A."/>
            <person name="Heinemeyer I."/>
            <person name="Morgenstern B."/>
            <person name="Pommerening-Roeser A."/>
            <person name="Flores M."/>
            <person name="Palacios R."/>
            <person name="Brenner S."/>
            <person name="Gottschalk G."/>
            <person name="Schmitz R.A."/>
            <person name="Broughton W.J."/>
            <person name="Perret X."/>
            <person name="Strittmatter A.W."/>
            <person name="Streit W.R."/>
        </authorList>
    </citation>
    <scope>NUCLEOTIDE SEQUENCE [LARGE SCALE GENOMIC DNA]</scope>
    <source>
        <strain evidence="3">NBRC 101917 / NGR234</strain>
    </source>
</reference>
<dbReference type="HOGENOM" id="CLU_2094910_0_0_5"/>